<dbReference type="PANTHER" id="PTHR43330">
    <property type="entry name" value="METHIONINE AMINOPEPTIDASE"/>
    <property type="match status" value="1"/>
</dbReference>
<gene>
    <name evidence="6" type="primary">map</name>
    <name evidence="9" type="ORF">A2008_10160</name>
</gene>
<comment type="caution">
    <text evidence="9">The sequence shown here is derived from an EMBL/GenBank/DDBJ whole genome shotgun (WGS) entry which is preliminary data.</text>
</comment>
<evidence type="ECO:0000313" key="10">
    <source>
        <dbReference type="Proteomes" id="UP000178735"/>
    </source>
</evidence>
<dbReference type="NCBIfam" id="TIGR00500">
    <property type="entry name" value="met_pdase_I"/>
    <property type="match status" value="1"/>
</dbReference>
<evidence type="ECO:0000256" key="4">
    <source>
        <dbReference type="ARBA" id="ARBA00022723"/>
    </source>
</evidence>
<evidence type="ECO:0000256" key="6">
    <source>
        <dbReference type="HAMAP-Rule" id="MF_01974"/>
    </source>
</evidence>
<comment type="catalytic activity">
    <reaction evidence="6 7">
        <text>Release of N-terminal amino acids, preferentially methionine, from peptides and arylamides.</text>
        <dbReference type="EC" id="3.4.11.18"/>
    </reaction>
</comment>
<dbReference type="InterPro" id="IPR001714">
    <property type="entry name" value="Pept_M24_MAP"/>
</dbReference>
<sequence>MSRSEAVTKKSLQEIDYMFEANQIVGKTLNLLRENIKPGVTTEKLNRIAHEYILSQNAYPLFLGYMSYPKSICTSVNEEVVHGIPSKKRILEEGDLVSIDVGVIKNNYCGDSAITVPVGRVSELAAKLIRVTEESLYVGISKAVCGGYLGDVSNAIQTYVESHGFSVVRDYVGHGIGRKLHEPPAVPNFGKKGMGIKLEPGICIAIEPMVNAGRYDVRVLENSWTVVTCDQSLSAHFEHTVAITENGTRILSKAQ</sequence>
<dbReference type="AlphaFoldDB" id="A0A1F7WHK3"/>
<dbReference type="EC" id="3.4.11.18" evidence="6 7"/>
<evidence type="ECO:0000256" key="5">
    <source>
        <dbReference type="ARBA" id="ARBA00022801"/>
    </source>
</evidence>
<feature type="binding site" evidence="6">
    <location>
        <position position="181"/>
    </location>
    <ligand>
        <name>substrate</name>
    </ligand>
</feature>
<feature type="binding site" evidence="6">
    <location>
        <position position="111"/>
    </location>
    <ligand>
        <name>a divalent metal cation</name>
        <dbReference type="ChEBI" id="CHEBI:60240"/>
        <label>2</label>
        <note>catalytic</note>
    </ligand>
</feature>
<keyword evidence="2 6" id="KW-0031">Aminopeptidase</keyword>
<protein>
    <recommendedName>
        <fullName evidence="6 7">Methionine aminopeptidase</fullName>
        <shortName evidence="6">MAP</shortName>
        <shortName evidence="6">MetAP</shortName>
        <ecNumber evidence="6 7">3.4.11.18</ecNumber>
    </recommendedName>
    <alternativeName>
        <fullName evidence="6">Peptidase M</fullName>
    </alternativeName>
</protein>
<name>A0A1F7WHK3_9BACT</name>
<organism evidence="9 10">
    <name type="scientific">Candidatus Wallbacteria bacterium GWC2_49_35</name>
    <dbReference type="NCBI Taxonomy" id="1817813"/>
    <lineage>
        <taxon>Bacteria</taxon>
        <taxon>Candidatus Walliibacteriota</taxon>
    </lineage>
</organism>
<reference evidence="9 10" key="1">
    <citation type="journal article" date="2016" name="Nat. Commun.">
        <title>Thousands of microbial genomes shed light on interconnected biogeochemical processes in an aquifer system.</title>
        <authorList>
            <person name="Anantharaman K."/>
            <person name="Brown C.T."/>
            <person name="Hug L.A."/>
            <person name="Sharon I."/>
            <person name="Castelle C.J."/>
            <person name="Probst A.J."/>
            <person name="Thomas B.C."/>
            <person name="Singh A."/>
            <person name="Wilkins M.J."/>
            <person name="Karaoz U."/>
            <person name="Brodie E.L."/>
            <person name="Williams K.H."/>
            <person name="Hubbard S.S."/>
            <person name="Banfield J.F."/>
        </authorList>
    </citation>
    <scope>NUCLEOTIDE SEQUENCE [LARGE SCALE GENOMIC DNA]</scope>
</reference>
<feature type="binding site" evidence="6">
    <location>
        <position position="238"/>
    </location>
    <ligand>
        <name>a divalent metal cation</name>
        <dbReference type="ChEBI" id="CHEBI:60240"/>
        <label>1</label>
    </ligand>
</feature>
<dbReference type="PANTHER" id="PTHR43330:SF27">
    <property type="entry name" value="METHIONINE AMINOPEPTIDASE"/>
    <property type="match status" value="1"/>
</dbReference>
<evidence type="ECO:0000256" key="1">
    <source>
        <dbReference type="ARBA" id="ARBA00002521"/>
    </source>
</evidence>
<evidence type="ECO:0000256" key="2">
    <source>
        <dbReference type="ARBA" id="ARBA00022438"/>
    </source>
</evidence>
<evidence type="ECO:0000256" key="3">
    <source>
        <dbReference type="ARBA" id="ARBA00022670"/>
    </source>
</evidence>
<accession>A0A1F7WHK3</accession>
<feature type="domain" description="Peptidase M24" evidence="8">
    <location>
        <begin position="17"/>
        <end position="245"/>
    </location>
</feature>
<evidence type="ECO:0000259" key="8">
    <source>
        <dbReference type="Pfam" id="PF00557"/>
    </source>
</evidence>
<dbReference type="SUPFAM" id="SSF55920">
    <property type="entry name" value="Creatinase/aminopeptidase"/>
    <property type="match status" value="1"/>
</dbReference>
<comment type="similarity">
    <text evidence="6">Belongs to the peptidase M24A family. Methionine aminopeptidase type 1 subfamily.</text>
</comment>
<dbReference type="GO" id="GO:0005829">
    <property type="term" value="C:cytosol"/>
    <property type="evidence" value="ECO:0007669"/>
    <property type="project" value="TreeGrafter"/>
</dbReference>
<feature type="binding site" evidence="6">
    <location>
        <position position="174"/>
    </location>
    <ligand>
        <name>a divalent metal cation</name>
        <dbReference type="ChEBI" id="CHEBI:60240"/>
        <label>2</label>
        <note>catalytic</note>
    </ligand>
</feature>
<feature type="binding site" evidence="6">
    <location>
        <position position="82"/>
    </location>
    <ligand>
        <name>substrate</name>
    </ligand>
</feature>
<proteinExistence type="inferred from homology"/>
<dbReference type="Pfam" id="PF00557">
    <property type="entry name" value="Peptidase_M24"/>
    <property type="match status" value="1"/>
</dbReference>
<keyword evidence="5 6" id="KW-0378">Hydrolase</keyword>
<feature type="binding site" evidence="6">
    <location>
        <position position="100"/>
    </location>
    <ligand>
        <name>a divalent metal cation</name>
        <dbReference type="ChEBI" id="CHEBI:60240"/>
        <label>1</label>
    </ligand>
</feature>
<dbReference type="PRINTS" id="PR00599">
    <property type="entry name" value="MAPEPTIDASE"/>
</dbReference>
<dbReference type="GO" id="GO:0046872">
    <property type="term" value="F:metal ion binding"/>
    <property type="evidence" value="ECO:0007669"/>
    <property type="project" value="UniProtKB-UniRule"/>
</dbReference>
<dbReference type="GO" id="GO:0070006">
    <property type="term" value="F:metalloaminopeptidase activity"/>
    <property type="evidence" value="ECO:0007669"/>
    <property type="project" value="UniProtKB-UniRule"/>
</dbReference>
<keyword evidence="3 6" id="KW-0645">Protease</keyword>
<feature type="binding site" evidence="6">
    <location>
        <position position="238"/>
    </location>
    <ligand>
        <name>a divalent metal cation</name>
        <dbReference type="ChEBI" id="CHEBI:60240"/>
        <label>2</label>
        <note>catalytic</note>
    </ligand>
</feature>
<dbReference type="STRING" id="1817813.A2008_10160"/>
<dbReference type="InterPro" id="IPR000994">
    <property type="entry name" value="Pept_M24"/>
</dbReference>
<comment type="subunit">
    <text evidence="6">Monomer.</text>
</comment>
<dbReference type="InterPro" id="IPR036005">
    <property type="entry name" value="Creatinase/aminopeptidase-like"/>
</dbReference>
<keyword evidence="4 6" id="KW-0479">Metal-binding</keyword>
<evidence type="ECO:0000313" key="9">
    <source>
        <dbReference type="EMBL" id="OGM02283.1"/>
    </source>
</evidence>
<feature type="binding site" evidence="6">
    <location>
        <position position="207"/>
    </location>
    <ligand>
        <name>a divalent metal cation</name>
        <dbReference type="ChEBI" id="CHEBI:60240"/>
        <label>2</label>
        <note>catalytic</note>
    </ligand>
</feature>
<dbReference type="InterPro" id="IPR002467">
    <property type="entry name" value="Pept_M24A_MAP1"/>
</dbReference>
<comment type="function">
    <text evidence="1 6">Removes the N-terminal methionine from nascent proteins. The N-terminal methionine is often cleaved when the second residue in the primary sequence is small and uncharged (Met-Ala-, Cys, Gly, Pro, Ser, Thr, or Val). Requires deformylation of the N(alpha)-formylated initiator methionine before it can be hydrolyzed.</text>
</comment>
<dbReference type="CDD" id="cd01086">
    <property type="entry name" value="MetAP1"/>
    <property type="match status" value="1"/>
</dbReference>
<dbReference type="Proteomes" id="UP000178735">
    <property type="component" value="Unassembled WGS sequence"/>
</dbReference>
<dbReference type="Gene3D" id="3.90.230.10">
    <property type="entry name" value="Creatinase/methionine aminopeptidase superfamily"/>
    <property type="match status" value="1"/>
</dbReference>
<dbReference type="GO" id="GO:0004239">
    <property type="term" value="F:initiator methionyl aminopeptidase activity"/>
    <property type="evidence" value="ECO:0007669"/>
    <property type="project" value="UniProtKB-UniRule"/>
</dbReference>
<dbReference type="HAMAP" id="MF_01974">
    <property type="entry name" value="MetAP_1"/>
    <property type="match status" value="1"/>
</dbReference>
<dbReference type="PROSITE" id="PS00680">
    <property type="entry name" value="MAP_1"/>
    <property type="match status" value="1"/>
</dbReference>
<comment type="cofactor">
    <cofactor evidence="6">
        <name>Co(2+)</name>
        <dbReference type="ChEBI" id="CHEBI:48828"/>
    </cofactor>
    <cofactor evidence="6">
        <name>Zn(2+)</name>
        <dbReference type="ChEBI" id="CHEBI:29105"/>
    </cofactor>
    <cofactor evidence="6">
        <name>Mn(2+)</name>
        <dbReference type="ChEBI" id="CHEBI:29035"/>
    </cofactor>
    <cofactor evidence="6">
        <name>Fe(2+)</name>
        <dbReference type="ChEBI" id="CHEBI:29033"/>
    </cofactor>
    <text evidence="6">Binds 2 divalent metal cations per subunit. Has a high-affinity and a low affinity metal-binding site. The true nature of the physiological cofactor is under debate. The enzyme is active with cobalt, zinc, manganese or divalent iron ions. Most likely, methionine aminopeptidases function as mononuclear Fe(2+)-metalloproteases under physiological conditions, and the catalytically relevant metal-binding site has been assigned to the histidine-containing high-affinity site.</text>
</comment>
<dbReference type="EMBL" id="MGFH01000212">
    <property type="protein sequence ID" value="OGM02283.1"/>
    <property type="molecule type" value="Genomic_DNA"/>
</dbReference>
<dbReference type="GO" id="GO:0006508">
    <property type="term" value="P:proteolysis"/>
    <property type="evidence" value="ECO:0007669"/>
    <property type="project" value="UniProtKB-KW"/>
</dbReference>
<feature type="binding site" evidence="6">
    <location>
        <position position="111"/>
    </location>
    <ligand>
        <name>a divalent metal cation</name>
        <dbReference type="ChEBI" id="CHEBI:60240"/>
        <label>1</label>
    </ligand>
</feature>
<evidence type="ECO:0000256" key="7">
    <source>
        <dbReference type="RuleBase" id="RU003653"/>
    </source>
</evidence>